<dbReference type="OrthoDB" id="418142at2759"/>
<name>A0A914B187_PATMI</name>
<dbReference type="GeneID" id="119739321"/>
<accession>A0A914B187</accession>
<dbReference type="EnsemblMetazoa" id="XM_038214207.1">
    <property type="protein sequence ID" value="XP_038070135.1"/>
    <property type="gene ID" value="LOC119739321"/>
</dbReference>
<comment type="similarity">
    <text evidence="1">Belongs to the UPF0489 family.</text>
</comment>
<evidence type="ECO:0000313" key="4">
    <source>
        <dbReference type="Proteomes" id="UP000887568"/>
    </source>
</evidence>
<sequence length="508" mass="56333">MDQTFAGKLKARCYSEVPVWVVEDHNDVLPHIYRAIASRHLPFQGVTMLHFDSHPDLQIATEMDADTVFDRLELFSSLSIENWILPAVYAGHIGGVVWIKPPWADQLPEGSRRVAVGKHTRSKKLRISWPDSYFLSDLLYAPEEDMESAKELDVDVITMVTELLPIASRTSPFTDQNHGSSVPSDEIRTTSQCNLNKETLDISQTTEANDHQGLSSGVSSCDHDTVNSPHGKTSFNHEGQSGDCHESITGKPARGGSLEIANSGETSNGMKRKRSMAEHPHSPSGNLCGLHDVTGAAMEKGSGTVLDIDLDFFSTRNPFKEMYSQFQFRLLEELYSYEGPADESESALAECMLRRADQLSQLETALKAAVSGQERAETVSQERFQKVQSLVESLRATSTDDSEPIDAEMIHMAGLTCDNSGELPHHVSSEEEIHSLVAAMETLLSRLPRPVMVTVARSSHDDYCPPEQVDQIQQKVLRMLQNVYGKVAVHLDYKNEEENSDKTSATQC</sequence>
<dbReference type="Pfam" id="PF12640">
    <property type="entry name" value="UPF0489"/>
    <property type="match status" value="1"/>
</dbReference>
<protein>
    <submittedName>
        <fullName evidence="3">Uncharacterized protein</fullName>
    </submittedName>
</protein>
<dbReference type="InterPro" id="IPR024131">
    <property type="entry name" value="UPF0489"/>
</dbReference>
<evidence type="ECO:0000256" key="1">
    <source>
        <dbReference type="ARBA" id="ARBA00007099"/>
    </source>
</evidence>
<feature type="compositionally biased region" description="Polar residues" evidence="2">
    <location>
        <begin position="226"/>
        <end position="239"/>
    </location>
</feature>
<proteinExistence type="inferred from homology"/>
<evidence type="ECO:0000256" key="2">
    <source>
        <dbReference type="SAM" id="MobiDB-lite"/>
    </source>
</evidence>
<keyword evidence="4" id="KW-1185">Reference proteome</keyword>
<dbReference type="RefSeq" id="XP_038070135.1">
    <property type="nucleotide sequence ID" value="XM_038214207.1"/>
</dbReference>
<dbReference type="CTD" id="55322"/>
<dbReference type="AlphaFoldDB" id="A0A914B187"/>
<evidence type="ECO:0000313" key="3">
    <source>
        <dbReference type="EnsemblMetazoa" id="XP_038070135.1"/>
    </source>
</evidence>
<dbReference type="OMA" id="RIFWHLE"/>
<dbReference type="Proteomes" id="UP000887568">
    <property type="component" value="Unplaced"/>
</dbReference>
<dbReference type="PANTHER" id="PTHR13225:SF3">
    <property type="entry name" value="UPF0489 PROTEIN C5ORF22"/>
    <property type="match status" value="1"/>
</dbReference>
<feature type="compositionally biased region" description="Polar residues" evidence="2">
    <location>
        <begin position="209"/>
        <end position="219"/>
    </location>
</feature>
<organism evidence="3 4">
    <name type="scientific">Patiria miniata</name>
    <name type="common">Bat star</name>
    <name type="synonym">Asterina miniata</name>
    <dbReference type="NCBI Taxonomy" id="46514"/>
    <lineage>
        <taxon>Eukaryota</taxon>
        <taxon>Metazoa</taxon>
        <taxon>Echinodermata</taxon>
        <taxon>Eleutherozoa</taxon>
        <taxon>Asterozoa</taxon>
        <taxon>Asteroidea</taxon>
        <taxon>Valvatacea</taxon>
        <taxon>Valvatida</taxon>
        <taxon>Asterinidae</taxon>
        <taxon>Patiria</taxon>
    </lineage>
</organism>
<reference evidence="3" key="1">
    <citation type="submission" date="2022-11" db="UniProtKB">
        <authorList>
            <consortium name="EnsemblMetazoa"/>
        </authorList>
    </citation>
    <scope>IDENTIFICATION</scope>
</reference>
<dbReference type="PANTHER" id="PTHR13225">
    <property type="entry name" value="MISEXPRESSION SUPPRESSOR OF RAS 6"/>
    <property type="match status" value="1"/>
</dbReference>
<feature type="region of interest" description="Disordered" evidence="2">
    <location>
        <begin position="170"/>
        <end position="190"/>
    </location>
</feature>
<feature type="region of interest" description="Disordered" evidence="2">
    <location>
        <begin position="209"/>
        <end position="285"/>
    </location>
</feature>